<proteinExistence type="predicted"/>
<feature type="transmembrane region" description="Helical" evidence="2">
    <location>
        <begin position="6"/>
        <end position="27"/>
    </location>
</feature>
<dbReference type="Pfam" id="PF00756">
    <property type="entry name" value="Esterase"/>
    <property type="match status" value="1"/>
</dbReference>
<evidence type="ECO:0000256" key="2">
    <source>
        <dbReference type="SAM" id="Phobius"/>
    </source>
</evidence>
<dbReference type="Gene3D" id="3.40.50.1820">
    <property type="entry name" value="alpha/beta hydrolase"/>
    <property type="match status" value="1"/>
</dbReference>
<feature type="region of interest" description="Disordered" evidence="1">
    <location>
        <begin position="85"/>
        <end position="117"/>
    </location>
</feature>
<keyword evidence="2" id="KW-0812">Transmembrane</keyword>
<accession>A0ABW0Z9X3</accession>
<dbReference type="InterPro" id="IPR029058">
    <property type="entry name" value="AB_hydrolase_fold"/>
</dbReference>
<dbReference type="EMBL" id="JBHSPB010000021">
    <property type="protein sequence ID" value="MFC5723879.1"/>
    <property type="molecule type" value="Genomic_DNA"/>
</dbReference>
<keyword evidence="4" id="KW-1185">Reference proteome</keyword>
<dbReference type="PANTHER" id="PTHR48098:SF1">
    <property type="entry name" value="DIACYLGLYCEROL ACYLTRANSFERASE_MYCOLYLTRANSFERASE AG85A"/>
    <property type="match status" value="1"/>
</dbReference>
<organism evidence="3 4">
    <name type="scientific">Streptomyces gamaensis</name>
    <dbReference type="NCBI Taxonomy" id="1763542"/>
    <lineage>
        <taxon>Bacteria</taxon>
        <taxon>Bacillati</taxon>
        <taxon>Actinomycetota</taxon>
        <taxon>Actinomycetes</taxon>
        <taxon>Kitasatosporales</taxon>
        <taxon>Streptomycetaceae</taxon>
        <taxon>Streptomyces</taxon>
    </lineage>
</organism>
<feature type="transmembrane region" description="Helical" evidence="2">
    <location>
        <begin position="39"/>
        <end position="60"/>
    </location>
</feature>
<keyword evidence="2" id="KW-1133">Transmembrane helix</keyword>
<dbReference type="GO" id="GO:0016787">
    <property type="term" value="F:hydrolase activity"/>
    <property type="evidence" value="ECO:0007669"/>
    <property type="project" value="UniProtKB-KW"/>
</dbReference>
<keyword evidence="2" id="KW-0472">Membrane</keyword>
<dbReference type="RefSeq" id="WP_390320298.1">
    <property type="nucleotide sequence ID" value="NZ_JBHSPB010000021.1"/>
</dbReference>
<dbReference type="Proteomes" id="UP001596083">
    <property type="component" value="Unassembled WGS sequence"/>
</dbReference>
<keyword evidence="3" id="KW-0378">Hydrolase</keyword>
<name>A0ABW0Z9X3_9ACTN</name>
<dbReference type="InterPro" id="IPR050583">
    <property type="entry name" value="Mycobacterial_A85_antigen"/>
</dbReference>
<protein>
    <submittedName>
        <fullName evidence="3">Alpha/beta hydrolase</fullName>
    </submittedName>
</protein>
<sequence>MSLTGTPFLLTAIALVVLALALPLALWTKVRGPGLVRQAARLVMLLFAQATAIVMVFVLVNNANGLFDTWGDLLGTGDHVKAAADLGPDGTGGKSLAEEPKVRQPFRPASDARMGPGVQETQLKGRVSGVEGEVYVWLPPQYDDPAYKDRKFPVVEVLPGFPGSAKAWFGTLEVNTQLKPMMEKGEIAPFIVVAPRTTLLGDVDTGCANVPGKVNADTWLSVDVRKMVVDTFRASDKPEGWAVAGYSAGAHCAARLAVAHPDRYRAGVGLSGYNDPGAESASLTAKTPELRDANNPLKMLQHAATPPHVALFLSGAKGDGYEGGLAVKQAAKPPTTVQVVQVPDGAGGHGTAVWKRQVPDVFRWLTQQLKAG</sequence>
<dbReference type="SUPFAM" id="SSF53474">
    <property type="entry name" value="alpha/beta-Hydrolases"/>
    <property type="match status" value="1"/>
</dbReference>
<evidence type="ECO:0000313" key="3">
    <source>
        <dbReference type="EMBL" id="MFC5723879.1"/>
    </source>
</evidence>
<dbReference type="PANTHER" id="PTHR48098">
    <property type="entry name" value="ENTEROCHELIN ESTERASE-RELATED"/>
    <property type="match status" value="1"/>
</dbReference>
<gene>
    <name evidence="3" type="ORF">ACFP1Z_27310</name>
</gene>
<comment type="caution">
    <text evidence="3">The sequence shown here is derived from an EMBL/GenBank/DDBJ whole genome shotgun (WGS) entry which is preliminary data.</text>
</comment>
<dbReference type="InterPro" id="IPR000801">
    <property type="entry name" value="Esterase-like"/>
</dbReference>
<reference evidence="4" key="1">
    <citation type="journal article" date="2019" name="Int. J. Syst. Evol. Microbiol.">
        <title>The Global Catalogue of Microorganisms (GCM) 10K type strain sequencing project: providing services to taxonomists for standard genome sequencing and annotation.</title>
        <authorList>
            <consortium name="The Broad Institute Genomics Platform"/>
            <consortium name="The Broad Institute Genome Sequencing Center for Infectious Disease"/>
            <person name="Wu L."/>
            <person name="Ma J."/>
        </authorList>
    </citation>
    <scope>NUCLEOTIDE SEQUENCE [LARGE SCALE GENOMIC DNA]</scope>
    <source>
        <strain evidence="4">CGMCC 4.7304</strain>
    </source>
</reference>
<evidence type="ECO:0000256" key="1">
    <source>
        <dbReference type="SAM" id="MobiDB-lite"/>
    </source>
</evidence>
<evidence type="ECO:0000313" key="4">
    <source>
        <dbReference type="Proteomes" id="UP001596083"/>
    </source>
</evidence>